<organism evidence="2 3">
    <name type="scientific">Vagococcus intermedius</name>
    <dbReference type="NCBI Taxonomy" id="2991418"/>
    <lineage>
        <taxon>Bacteria</taxon>
        <taxon>Bacillati</taxon>
        <taxon>Bacillota</taxon>
        <taxon>Bacilli</taxon>
        <taxon>Lactobacillales</taxon>
        <taxon>Enterococcaceae</taxon>
        <taxon>Vagococcus</taxon>
    </lineage>
</organism>
<dbReference type="SUPFAM" id="SSF50494">
    <property type="entry name" value="Trypsin-like serine proteases"/>
    <property type="match status" value="1"/>
</dbReference>
<dbReference type="EMBL" id="CP110232">
    <property type="protein sequence ID" value="WEG74027.1"/>
    <property type="molecule type" value="Genomic_DNA"/>
</dbReference>
<dbReference type="AlphaFoldDB" id="A0AAF0IA15"/>
<sequence length="257" mass="28488">MSILQTLTNTTVRIQANTGAVATGFFYMFVTNDERGFIPTLITNRRALVGATELEVALQIKEPHEIEFEEVIFDLNKLAQNIVVHPDESVDLAAVRITPIIKYIEKNGLQSSIHFLDEGILPTPEDTFNAMEDVAVIAYPNSVNELGEHEAFISCGMTTTGIDQSYRGAAKFLVNTTMYPGYAGGPVFTYDRENLANQDICLVGITSDVFRLTEAGLMEEHPIDTMIPATTENQSNMGIMIQATKIRDLETIFKNML</sequence>
<evidence type="ECO:0000313" key="2">
    <source>
        <dbReference type="EMBL" id="WEG74027.1"/>
    </source>
</evidence>
<keyword evidence="1" id="KW-0378">Hydrolase</keyword>
<dbReference type="KEGG" id="vie:OL234_03705"/>
<keyword evidence="3" id="KW-1185">Reference proteome</keyword>
<dbReference type="Pfam" id="PF13365">
    <property type="entry name" value="Trypsin_2"/>
    <property type="match status" value="1"/>
</dbReference>
<proteinExistence type="predicted"/>
<dbReference type="GO" id="GO:0008236">
    <property type="term" value="F:serine-type peptidase activity"/>
    <property type="evidence" value="ECO:0007669"/>
    <property type="project" value="UniProtKB-KW"/>
</dbReference>
<keyword evidence="2" id="KW-0645">Protease</keyword>
<keyword evidence="1" id="KW-0720">Serine protease</keyword>
<name>A0AAF0IA15_9ENTE</name>
<dbReference type="GO" id="GO:0006508">
    <property type="term" value="P:proteolysis"/>
    <property type="evidence" value="ECO:0007669"/>
    <property type="project" value="UniProtKB-KW"/>
</dbReference>
<gene>
    <name evidence="2" type="ORF">OL234_03705</name>
</gene>
<evidence type="ECO:0000313" key="3">
    <source>
        <dbReference type="Proteomes" id="UP001179647"/>
    </source>
</evidence>
<dbReference type="InterPro" id="IPR009003">
    <property type="entry name" value="Peptidase_S1_PA"/>
</dbReference>
<protein>
    <submittedName>
        <fullName evidence="2">Serine protease</fullName>
    </submittedName>
</protein>
<evidence type="ECO:0000256" key="1">
    <source>
        <dbReference type="ARBA" id="ARBA00022825"/>
    </source>
</evidence>
<accession>A0AAF0IA15</accession>
<dbReference type="RefSeq" id="WP_275469826.1">
    <property type="nucleotide sequence ID" value="NZ_CP110232.1"/>
</dbReference>
<reference evidence="2" key="1">
    <citation type="submission" date="2022-10" db="EMBL/GenBank/DDBJ databases">
        <title>Vagococcus sp. isolated from poultry meat.</title>
        <authorList>
            <person name="Johansson P."/>
            <person name="Bjorkroth J."/>
        </authorList>
    </citation>
    <scope>NUCLEOTIDE SEQUENCE</scope>
    <source>
        <strain evidence="2">STAA11</strain>
    </source>
</reference>
<dbReference type="Proteomes" id="UP001179647">
    <property type="component" value="Chromosome"/>
</dbReference>